<feature type="region of interest" description="Disordered" evidence="1">
    <location>
        <begin position="1"/>
        <end position="24"/>
    </location>
</feature>
<dbReference type="EMBL" id="GBXM01004305">
    <property type="protein sequence ID" value="JAI04273.1"/>
    <property type="molecule type" value="Transcribed_RNA"/>
</dbReference>
<accession>A0A0E9XNH2</accession>
<proteinExistence type="predicted"/>
<sequence length="24" mass="2548">MTTGQSMKPWTSAGSCSESSPKRC</sequence>
<dbReference type="AlphaFoldDB" id="A0A0E9XNH2"/>
<organism evidence="2">
    <name type="scientific">Anguilla anguilla</name>
    <name type="common">European freshwater eel</name>
    <name type="synonym">Muraena anguilla</name>
    <dbReference type="NCBI Taxonomy" id="7936"/>
    <lineage>
        <taxon>Eukaryota</taxon>
        <taxon>Metazoa</taxon>
        <taxon>Chordata</taxon>
        <taxon>Craniata</taxon>
        <taxon>Vertebrata</taxon>
        <taxon>Euteleostomi</taxon>
        <taxon>Actinopterygii</taxon>
        <taxon>Neopterygii</taxon>
        <taxon>Teleostei</taxon>
        <taxon>Anguilliformes</taxon>
        <taxon>Anguillidae</taxon>
        <taxon>Anguilla</taxon>
    </lineage>
</organism>
<protein>
    <submittedName>
        <fullName evidence="2">Uncharacterized protein</fullName>
    </submittedName>
</protein>
<evidence type="ECO:0000313" key="2">
    <source>
        <dbReference type="EMBL" id="JAI04273.1"/>
    </source>
</evidence>
<name>A0A0E9XNH2_ANGAN</name>
<reference evidence="2" key="2">
    <citation type="journal article" date="2015" name="Fish Shellfish Immunol.">
        <title>Early steps in the European eel (Anguilla anguilla)-Vibrio vulnificus interaction in the gills: Role of the RtxA13 toxin.</title>
        <authorList>
            <person name="Callol A."/>
            <person name="Pajuelo D."/>
            <person name="Ebbesson L."/>
            <person name="Teles M."/>
            <person name="MacKenzie S."/>
            <person name="Amaro C."/>
        </authorList>
    </citation>
    <scope>NUCLEOTIDE SEQUENCE</scope>
</reference>
<reference evidence="2" key="1">
    <citation type="submission" date="2014-11" db="EMBL/GenBank/DDBJ databases">
        <authorList>
            <person name="Amaro Gonzalez C."/>
        </authorList>
    </citation>
    <scope>NUCLEOTIDE SEQUENCE</scope>
</reference>
<evidence type="ECO:0000256" key="1">
    <source>
        <dbReference type="SAM" id="MobiDB-lite"/>
    </source>
</evidence>